<keyword evidence="2" id="KW-1185">Reference proteome</keyword>
<reference evidence="1 2" key="1">
    <citation type="submission" date="2020-09" db="EMBL/GenBank/DDBJ databases">
        <title>De no assembly of potato wild relative species, Solanum commersonii.</title>
        <authorList>
            <person name="Cho K."/>
        </authorList>
    </citation>
    <scope>NUCLEOTIDE SEQUENCE [LARGE SCALE GENOMIC DNA]</scope>
    <source>
        <strain evidence="1">LZ3.2</strain>
        <tissue evidence="1">Leaf</tissue>
    </source>
</reference>
<proteinExistence type="predicted"/>
<accession>A0A9J6AA62</accession>
<name>A0A9J6AA62_SOLCO</name>
<dbReference type="EMBL" id="JACXVP010000002">
    <property type="protein sequence ID" value="KAG5621361.1"/>
    <property type="molecule type" value="Genomic_DNA"/>
</dbReference>
<organism evidence="1 2">
    <name type="scientific">Solanum commersonii</name>
    <name type="common">Commerson's wild potato</name>
    <name type="synonym">Commerson's nightshade</name>
    <dbReference type="NCBI Taxonomy" id="4109"/>
    <lineage>
        <taxon>Eukaryota</taxon>
        <taxon>Viridiplantae</taxon>
        <taxon>Streptophyta</taxon>
        <taxon>Embryophyta</taxon>
        <taxon>Tracheophyta</taxon>
        <taxon>Spermatophyta</taxon>
        <taxon>Magnoliopsida</taxon>
        <taxon>eudicotyledons</taxon>
        <taxon>Gunneridae</taxon>
        <taxon>Pentapetalae</taxon>
        <taxon>asterids</taxon>
        <taxon>lamiids</taxon>
        <taxon>Solanales</taxon>
        <taxon>Solanaceae</taxon>
        <taxon>Solanoideae</taxon>
        <taxon>Solaneae</taxon>
        <taxon>Solanum</taxon>
    </lineage>
</organism>
<dbReference type="Proteomes" id="UP000824120">
    <property type="component" value="Chromosome 2"/>
</dbReference>
<comment type="caution">
    <text evidence="1">The sequence shown here is derived from an EMBL/GenBank/DDBJ whole genome shotgun (WGS) entry which is preliminary data.</text>
</comment>
<evidence type="ECO:0000313" key="1">
    <source>
        <dbReference type="EMBL" id="KAG5621361.1"/>
    </source>
</evidence>
<dbReference type="OrthoDB" id="1712054at2759"/>
<protein>
    <submittedName>
        <fullName evidence="1">Uncharacterized protein</fullName>
    </submittedName>
</protein>
<dbReference type="AlphaFoldDB" id="A0A9J6AA62"/>
<evidence type="ECO:0000313" key="2">
    <source>
        <dbReference type="Proteomes" id="UP000824120"/>
    </source>
</evidence>
<gene>
    <name evidence="1" type="ORF">H5410_006579</name>
</gene>
<sequence>MNFNFQPFQSFCHYHRLKKMVETTSEGSAAGISADTIDGIEKNRNHSLYLHPSDTSELEKQWEKCNAFMLAWIMNTVSKELLSGIVYTSDAAMRMRY</sequence>